<evidence type="ECO:0000313" key="2">
    <source>
        <dbReference type="EMBL" id="GAN31534.1"/>
    </source>
</evidence>
<dbReference type="EMBL" id="BAFN01000001">
    <property type="protein sequence ID" value="GAN31534.1"/>
    <property type="molecule type" value="Genomic_DNA"/>
</dbReference>
<name>A0ABQ0JS28_9BACT</name>
<comment type="caution">
    <text evidence="2">The sequence shown here is derived from an EMBL/GenBank/DDBJ whole genome shotgun (WGS) entry which is preliminary data.</text>
</comment>
<proteinExistence type="predicted"/>
<protein>
    <recommendedName>
        <fullName evidence="1">ISXO2-like transposase domain-containing protein</fullName>
    </recommendedName>
</protein>
<gene>
    <name evidence="2" type="ORF">BROSI_A0035</name>
</gene>
<evidence type="ECO:0000259" key="1">
    <source>
        <dbReference type="SMART" id="SM01126"/>
    </source>
</evidence>
<keyword evidence="3" id="KW-1185">Reference proteome</keyword>
<feature type="domain" description="ISXO2-like transposase" evidence="1">
    <location>
        <begin position="60"/>
        <end position="202"/>
    </location>
</feature>
<reference evidence="3" key="1">
    <citation type="journal article" date="2015" name="Genome Announc.">
        <title>Draft Genome Sequence of an Anaerobic Ammonium-Oxidizing Bacterium, "Candidatus Brocadia sinica".</title>
        <authorList>
            <person name="Oshiki M."/>
            <person name="Shinyako-Hata K."/>
            <person name="Satoh H."/>
            <person name="Okabe S."/>
        </authorList>
    </citation>
    <scope>NUCLEOTIDE SEQUENCE [LARGE SCALE GENOMIC DNA]</scope>
    <source>
        <strain evidence="3">JPN1</strain>
    </source>
</reference>
<accession>A0ABQ0JS28</accession>
<sequence>MHNTRTSLLLWLCAIYLTSMDKRGFSALSLSKRLGLSYWKAWTMLRKIRHAMKSHDSTYQLTGIVEINDSFFGSSTKGSSNRGRDTSKTAVIVEASTHGDAVGFAKMTVVDKVDSATIDHLVKVSVRGNRPAKTDGLPVYTIVSKSGHNHIQEIVKSKNAHKVLKWTHILISNAKSFIMGTFHRFGKKHLQAYLNEFCYRFNRRKWELQLFDRLVIASVNSQAIYIAELTQ</sequence>
<dbReference type="NCBIfam" id="NF033547">
    <property type="entry name" value="transpos_IS1595"/>
    <property type="match status" value="1"/>
</dbReference>
<evidence type="ECO:0000313" key="3">
    <source>
        <dbReference type="Proteomes" id="UP000032309"/>
    </source>
</evidence>
<dbReference type="Proteomes" id="UP000032309">
    <property type="component" value="Unassembled WGS sequence"/>
</dbReference>
<dbReference type="SMART" id="SM01126">
    <property type="entry name" value="DDE_Tnp_IS1595"/>
    <property type="match status" value="1"/>
</dbReference>
<dbReference type="InterPro" id="IPR024445">
    <property type="entry name" value="Tnp_ISXO2-like"/>
</dbReference>
<organism evidence="2 3">
    <name type="scientific">Candidatus Brocadia sinica JPN1</name>
    <dbReference type="NCBI Taxonomy" id="1197129"/>
    <lineage>
        <taxon>Bacteria</taxon>
        <taxon>Pseudomonadati</taxon>
        <taxon>Planctomycetota</taxon>
        <taxon>Candidatus Brocadiia</taxon>
        <taxon>Candidatus Brocadiales</taxon>
        <taxon>Candidatus Brocadiaceae</taxon>
        <taxon>Candidatus Brocadia</taxon>
    </lineage>
</organism>
<dbReference type="Pfam" id="PF12762">
    <property type="entry name" value="DDE_Tnp_IS1595"/>
    <property type="match status" value="1"/>
</dbReference>